<dbReference type="PANTHER" id="PTHR31927">
    <property type="entry name" value="FI07246P-RELATED-RELATED"/>
    <property type="match status" value="1"/>
</dbReference>
<dbReference type="OrthoDB" id="6376010at2759"/>
<evidence type="ECO:0000259" key="2">
    <source>
        <dbReference type="SMART" id="SM00690"/>
    </source>
</evidence>
<dbReference type="GO" id="GO:0008010">
    <property type="term" value="F:structural constituent of chitin-based larval cuticle"/>
    <property type="evidence" value="ECO:0007669"/>
    <property type="project" value="TreeGrafter"/>
</dbReference>
<accession>A0A226ERZ9</accession>
<dbReference type="EMBL" id="LNIX01000002">
    <property type="protein sequence ID" value="OXA59937.1"/>
    <property type="molecule type" value="Genomic_DNA"/>
</dbReference>
<evidence type="ECO:0000313" key="4">
    <source>
        <dbReference type="Proteomes" id="UP000198287"/>
    </source>
</evidence>
<gene>
    <name evidence="3" type="ORF">Fcan01_04289</name>
</gene>
<feature type="compositionally biased region" description="Low complexity" evidence="1">
    <location>
        <begin position="216"/>
        <end position="236"/>
    </location>
</feature>
<evidence type="ECO:0000313" key="3">
    <source>
        <dbReference type="EMBL" id="OXA59937.1"/>
    </source>
</evidence>
<feature type="domain" description="DUF243" evidence="2">
    <location>
        <begin position="104"/>
        <end position="204"/>
    </location>
</feature>
<organism evidence="3 4">
    <name type="scientific">Folsomia candida</name>
    <name type="common">Springtail</name>
    <dbReference type="NCBI Taxonomy" id="158441"/>
    <lineage>
        <taxon>Eukaryota</taxon>
        <taxon>Metazoa</taxon>
        <taxon>Ecdysozoa</taxon>
        <taxon>Arthropoda</taxon>
        <taxon>Hexapoda</taxon>
        <taxon>Collembola</taxon>
        <taxon>Entomobryomorpha</taxon>
        <taxon>Isotomoidea</taxon>
        <taxon>Isotomidae</taxon>
        <taxon>Proisotominae</taxon>
        <taxon>Folsomia</taxon>
    </lineage>
</organism>
<proteinExistence type="predicted"/>
<dbReference type="OMA" id="PPEKHYK"/>
<feature type="compositionally biased region" description="Pro residues" evidence="1">
    <location>
        <begin position="177"/>
        <end position="191"/>
    </location>
</feature>
<dbReference type="Proteomes" id="UP000198287">
    <property type="component" value="Unassembled WGS sequence"/>
</dbReference>
<dbReference type="AlphaFoldDB" id="A0A226ERZ9"/>
<evidence type="ECO:0000256" key="1">
    <source>
        <dbReference type="SAM" id="MobiDB-lite"/>
    </source>
</evidence>
<dbReference type="Pfam" id="PF03103">
    <property type="entry name" value="DUF243"/>
    <property type="match status" value="1"/>
</dbReference>
<dbReference type="GO" id="GO:0062129">
    <property type="term" value="C:chitin-based extracellular matrix"/>
    <property type="evidence" value="ECO:0007669"/>
    <property type="project" value="TreeGrafter"/>
</dbReference>
<dbReference type="InterPro" id="IPR004145">
    <property type="entry name" value="DUF243"/>
</dbReference>
<keyword evidence="4" id="KW-1185">Reference proteome</keyword>
<dbReference type="GO" id="GO:0040003">
    <property type="term" value="P:chitin-based cuticle development"/>
    <property type="evidence" value="ECO:0007669"/>
    <property type="project" value="TreeGrafter"/>
</dbReference>
<sequence>MTRGGEHNTQRLISISKAPDQRFKRKDSLGLVQSWLNFRIDSSKSVSLFGGEEVHHFGMKSFVVLASLCMLIGEISAQFGGMASYGLPPQQSAPSSGYGAPSGGQIHKHVFVHVAPDEPPEPRPSRPYKPPPPPEKHYKILFIKAPTPPPQEQQEIDLPPFPEQKTLVYVLLKKPPPVPEVKINPAPPTKPSKPEVYFIRYKNQEQGGYGAPQPPQSGYGSPSPAQPPSSQYGSSF</sequence>
<name>A0A226ERZ9_FOLCA</name>
<protein>
    <recommendedName>
        <fullName evidence="2">DUF243 domain-containing protein</fullName>
    </recommendedName>
</protein>
<dbReference type="SMART" id="SM00690">
    <property type="entry name" value="DM5"/>
    <property type="match status" value="1"/>
</dbReference>
<feature type="region of interest" description="Disordered" evidence="1">
    <location>
        <begin position="177"/>
        <end position="236"/>
    </location>
</feature>
<reference evidence="3 4" key="1">
    <citation type="submission" date="2015-12" db="EMBL/GenBank/DDBJ databases">
        <title>The genome of Folsomia candida.</title>
        <authorList>
            <person name="Faddeeva A."/>
            <person name="Derks M.F."/>
            <person name="Anvar Y."/>
            <person name="Smit S."/>
            <person name="Van Straalen N."/>
            <person name="Roelofs D."/>
        </authorList>
    </citation>
    <scope>NUCLEOTIDE SEQUENCE [LARGE SCALE GENOMIC DNA]</scope>
    <source>
        <strain evidence="3 4">VU population</strain>
        <tissue evidence="3">Whole body</tissue>
    </source>
</reference>
<comment type="caution">
    <text evidence="3">The sequence shown here is derived from an EMBL/GenBank/DDBJ whole genome shotgun (WGS) entry which is preliminary data.</text>
</comment>